<comment type="caution">
    <text evidence="2">The sequence shown here is derived from an EMBL/GenBank/DDBJ whole genome shotgun (WGS) entry which is preliminary data.</text>
</comment>
<feature type="signal peptide" evidence="1">
    <location>
        <begin position="1"/>
        <end position="21"/>
    </location>
</feature>
<feature type="chain" id="PRO_5046007418" evidence="1">
    <location>
        <begin position="22"/>
        <end position="158"/>
    </location>
</feature>
<dbReference type="RefSeq" id="WP_378050530.1">
    <property type="nucleotide sequence ID" value="NZ_JBHMDN010000028.1"/>
</dbReference>
<evidence type="ECO:0000313" key="3">
    <source>
        <dbReference type="Proteomes" id="UP001596378"/>
    </source>
</evidence>
<keyword evidence="1" id="KW-0732">Signal</keyword>
<protein>
    <submittedName>
        <fullName evidence="2">Uncharacterized protein</fullName>
    </submittedName>
</protein>
<reference evidence="3" key="1">
    <citation type="journal article" date="2019" name="Int. J. Syst. Evol. Microbiol.">
        <title>The Global Catalogue of Microorganisms (GCM) 10K type strain sequencing project: providing services to taxonomists for standard genome sequencing and annotation.</title>
        <authorList>
            <consortium name="The Broad Institute Genomics Platform"/>
            <consortium name="The Broad Institute Genome Sequencing Center for Infectious Disease"/>
            <person name="Wu L."/>
            <person name="Ma J."/>
        </authorList>
    </citation>
    <scope>NUCLEOTIDE SEQUENCE [LARGE SCALE GENOMIC DNA]</scope>
    <source>
        <strain evidence="3">KCTC 12907</strain>
    </source>
</reference>
<evidence type="ECO:0000313" key="2">
    <source>
        <dbReference type="EMBL" id="MFC7147249.1"/>
    </source>
</evidence>
<keyword evidence="3" id="KW-1185">Reference proteome</keyword>
<name>A0ABW2F5E8_9BACL</name>
<accession>A0ABW2F5E8</accession>
<organism evidence="2 3">
    <name type="scientific">Cohnella cellulosilytica</name>
    <dbReference type="NCBI Taxonomy" id="986710"/>
    <lineage>
        <taxon>Bacteria</taxon>
        <taxon>Bacillati</taxon>
        <taxon>Bacillota</taxon>
        <taxon>Bacilli</taxon>
        <taxon>Bacillales</taxon>
        <taxon>Paenibacillaceae</taxon>
        <taxon>Cohnella</taxon>
    </lineage>
</organism>
<proteinExistence type="predicted"/>
<evidence type="ECO:0000256" key="1">
    <source>
        <dbReference type="SAM" id="SignalP"/>
    </source>
</evidence>
<sequence>MIILALAAAAVAAAAATAIFARRTRRAAMAPGRCELISAELFGFLEEADDAYILAHETTQIGRFGKYATETVCHGLMESIYKNPSRMFGTRKYRRRSWNVVAHDPEWIVVCKRLSHVPVNLGKGIHTALGDDSVEIWTIARLENGYRIIDVNVSQTPG</sequence>
<dbReference type="Proteomes" id="UP001596378">
    <property type="component" value="Unassembled WGS sequence"/>
</dbReference>
<dbReference type="EMBL" id="JBHTAI010000001">
    <property type="protein sequence ID" value="MFC7147249.1"/>
    <property type="molecule type" value="Genomic_DNA"/>
</dbReference>
<gene>
    <name evidence="2" type="ORF">ACFQMJ_01770</name>
</gene>